<evidence type="ECO:0000256" key="7">
    <source>
        <dbReference type="ARBA" id="ARBA00022777"/>
    </source>
</evidence>
<evidence type="ECO:0000256" key="2">
    <source>
        <dbReference type="ARBA" id="ARBA00012513"/>
    </source>
</evidence>
<keyword evidence="4" id="KW-0723">Serine/threonine-protein kinase</keyword>
<dbReference type="GO" id="GO:0005524">
    <property type="term" value="F:ATP binding"/>
    <property type="evidence" value="ECO:0007669"/>
    <property type="project" value="UniProtKB-UniRule"/>
</dbReference>
<dbReference type="InterPro" id="IPR011009">
    <property type="entry name" value="Kinase-like_dom_sf"/>
</dbReference>
<evidence type="ECO:0000256" key="10">
    <source>
        <dbReference type="ARBA" id="ARBA00048679"/>
    </source>
</evidence>
<dbReference type="EC" id="2.7.11.1" evidence="2"/>
<dbReference type="InterPro" id="IPR039046">
    <property type="entry name" value="PDPK1"/>
</dbReference>
<protein>
    <recommendedName>
        <fullName evidence="3">3-phosphoinositide-dependent protein kinase 1</fullName>
        <ecNumber evidence="2">2.7.11.1</ecNumber>
    </recommendedName>
</protein>
<comment type="similarity">
    <text evidence="1">Belongs to the protein kinase superfamily. AGC Ser/Thr protein kinase family. PDPK1 subfamily.</text>
</comment>
<dbReference type="InterPro" id="IPR000719">
    <property type="entry name" value="Prot_kinase_dom"/>
</dbReference>
<evidence type="ECO:0000256" key="3">
    <source>
        <dbReference type="ARBA" id="ARBA00018538"/>
    </source>
</evidence>
<keyword evidence="5" id="KW-0808">Transferase</keyword>
<dbReference type="PANTHER" id="PTHR24356">
    <property type="entry name" value="SERINE/THREONINE-PROTEIN KINASE"/>
    <property type="match status" value="1"/>
</dbReference>
<dbReference type="SMART" id="SM00220">
    <property type="entry name" value="S_TKc"/>
    <property type="match status" value="1"/>
</dbReference>
<dbReference type="Gene3D" id="1.10.510.10">
    <property type="entry name" value="Transferase(Phosphotransferase) domain 1"/>
    <property type="match status" value="1"/>
</dbReference>
<keyword evidence="8 11" id="KW-0067">ATP-binding</keyword>
<dbReference type="Pfam" id="PF14593">
    <property type="entry name" value="PH_3"/>
    <property type="match status" value="1"/>
</dbReference>
<comment type="catalytic activity">
    <reaction evidence="9">
        <text>L-threonyl-[protein] + ATP = O-phospho-L-threonyl-[protein] + ADP + H(+)</text>
        <dbReference type="Rhea" id="RHEA:46608"/>
        <dbReference type="Rhea" id="RHEA-COMP:11060"/>
        <dbReference type="Rhea" id="RHEA-COMP:11605"/>
        <dbReference type="ChEBI" id="CHEBI:15378"/>
        <dbReference type="ChEBI" id="CHEBI:30013"/>
        <dbReference type="ChEBI" id="CHEBI:30616"/>
        <dbReference type="ChEBI" id="CHEBI:61977"/>
        <dbReference type="ChEBI" id="CHEBI:456216"/>
        <dbReference type="EC" id="2.7.11.1"/>
    </reaction>
</comment>
<organism evidence="14">
    <name type="scientific">Homalodisca liturata</name>
    <dbReference type="NCBI Taxonomy" id="320908"/>
    <lineage>
        <taxon>Eukaryota</taxon>
        <taxon>Metazoa</taxon>
        <taxon>Ecdysozoa</taxon>
        <taxon>Arthropoda</taxon>
        <taxon>Hexapoda</taxon>
        <taxon>Insecta</taxon>
        <taxon>Pterygota</taxon>
        <taxon>Neoptera</taxon>
        <taxon>Paraneoptera</taxon>
        <taxon>Hemiptera</taxon>
        <taxon>Auchenorrhyncha</taxon>
        <taxon>Membracoidea</taxon>
        <taxon>Cicadellidae</taxon>
        <taxon>Cicadellinae</taxon>
        <taxon>Proconiini</taxon>
        <taxon>Homalodisca</taxon>
    </lineage>
</organism>
<dbReference type="EMBL" id="GECU01030562">
    <property type="protein sequence ID" value="JAS77144.1"/>
    <property type="molecule type" value="Transcribed_RNA"/>
</dbReference>
<dbReference type="GO" id="GO:0035556">
    <property type="term" value="P:intracellular signal transduction"/>
    <property type="evidence" value="ECO:0007669"/>
    <property type="project" value="TreeGrafter"/>
</dbReference>
<evidence type="ECO:0000256" key="4">
    <source>
        <dbReference type="ARBA" id="ARBA00022527"/>
    </source>
</evidence>
<feature type="binding site" evidence="11">
    <location>
        <position position="175"/>
    </location>
    <ligand>
        <name>ATP</name>
        <dbReference type="ChEBI" id="CHEBI:30616"/>
    </ligand>
</feature>
<feature type="non-terminal residue" evidence="14">
    <location>
        <position position="1"/>
    </location>
</feature>
<accession>A0A1B6HR49</accession>
<comment type="catalytic activity">
    <reaction evidence="10">
        <text>L-seryl-[protein] + ATP = O-phospho-L-seryl-[protein] + ADP + H(+)</text>
        <dbReference type="Rhea" id="RHEA:17989"/>
        <dbReference type="Rhea" id="RHEA-COMP:9863"/>
        <dbReference type="Rhea" id="RHEA-COMP:11604"/>
        <dbReference type="ChEBI" id="CHEBI:15378"/>
        <dbReference type="ChEBI" id="CHEBI:29999"/>
        <dbReference type="ChEBI" id="CHEBI:30616"/>
        <dbReference type="ChEBI" id="CHEBI:83421"/>
        <dbReference type="ChEBI" id="CHEBI:456216"/>
        <dbReference type="EC" id="2.7.11.1"/>
    </reaction>
</comment>
<feature type="domain" description="Protein kinase" evidence="13">
    <location>
        <begin position="146"/>
        <end position="418"/>
    </location>
</feature>
<reference evidence="14" key="1">
    <citation type="submission" date="2015-11" db="EMBL/GenBank/DDBJ databases">
        <title>De novo transcriptome assembly of four potential Pierce s Disease insect vectors from Arizona vineyards.</title>
        <authorList>
            <person name="Tassone E.E."/>
        </authorList>
    </citation>
    <scope>NUCLEOTIDE SEQUENCE</scope>
</reference>
<dbReference type="SUPFAM" id="SSF56112">
    <property type="entry name" value="Protein kinase-like (PK-like)"/>
    <property type="match status" value="1"/>
</dbReference>
<dbReference type="InterPro" id="IPR017441">
    <property type="entry name" value="Protein_kinase_ATP_BS"/>
</dbReference>
<evidence type="ECO:0000259" key="13">
    <source>
        <dbReference type="PROSITE" id="PS50011"/>
    </source>
</evidence>
<dbReference type="PROSITE" id="PS50011">
    <property type="entry name" value="PROTEIN_KINASE_DOM"/>
    <property type="match status" value="1"/>
</dbReference>
<evidence type="ECO:0000256" key="11">
    <source>
        <dbReference type="PROSITE-ProRule" id="PRU10141"/>
    </source>
</evidence>
<dbReference type="InterPro" id="IPR008271">
    <property type="entry name" value="Ser/Thr_kinase_AS"/>
</dbReference>
<feature type="region of interest" description="Disordered" evidence="12">
    <location>
        <begin position="78"/>
        <end position="111"/>
    </location>
</feature>
<gene>
    <name evidence="14" type="ORF">g.22334</name>
</gene>
<evidence type="ECO:0000256" key="9">
    <source>
        <dbReference type="ARBA" id="ARBA00047899"/>
    </source>
</evidence>
<dbReference type="InterPro" id="IPR011993">
    <property type="entry name" value="PH-like_dom_sf"/>
</dbReference>
<dbReference type="GO" id="GO:0004674">
    <property type="term" value="F:protein serine/threonine kinase activity"/>
    <property type="evidence" value="ECO:0007669"/>
    <property type="project" value="UniProtKB-KW"/>
</dbReference>
<proteinExistence type="inferred from homology"/>
<evidence type="ECO:0000256" key="1">
    <source>
        <dbReference type="ARBA" id="ARBA00010006"/>
    </source>
</evidence>
<evidence type="ECO:0000313" key="14">
    <source>
        <dbReference type="EMBL" id="JAS77144.1"/>
    </source>
</evidence>
<dbReference type="InterPro" id="IPR033931">
    <property type="entry name" value="PDK1-typ_PH"/>
</dbReference>
<name>A0A1B6HR49_9HEMI</name>
<dbReference type="PROSITE" id="PS00107">
    <property type="entry name" value="PROTEIN_KINASE_ATP"/>
    <property type="match status" value="1"/>
</dbReference>
<dbReference type="PROSITE" id="PS00108">
    <property type="entry name" value="PROTEIN_KINASE_ST"/>
    <property type="match status" value="1"/>
</dbReference>
<dbReference type="Gene3D" id="2.30.29.30">
    <property type="entry name" value="Pleckstrin-homology domain (PH domain)/Phosphotyrosine-binding domain (PTB)"/>
    <property type="match status" value="1"/>
</dbReference>
<evidence type="ECO:0000256" key="12">
    <source>
        <dbReference type="SAM" id="MobiDB-lite"/>
    </source>
</evidence>
<dbReference type="InterPro" id="IPR050236">
    <property type="entry name" value="Ser_Thr_kinase_AGC"/>
</dbReference>
<dbReference type="AlphaFoldDB" id="A0A1B6HR49"/>
<dbReference type="FunFam" id="1.10.510.10:FF:000163">
    <property type="entry name" value="3-phosphoinositide-dependent protein kinase 1"/>
    <property type="match status" value="1"/>
</dbReference>
<dbReference type="Gene3D" id="3.30.200.20">
    <property type="entry name" value="Phosphorylase Kinase, domain 1"/>
    <property type="match status" value="1"/>
</dbReference>
<dbReference type="Pfam" id="PF00069">
    <property type="entry name" value="Pkinase"/>
    <property type="match status" value="1"/>
</dbReference>
<dbReference type="CDD" id="cd05581">
    <property type="entry name" value="STKc_PDK1"/>
    <property type="match status" value="1"/>
</dbReference>
<keyword evidence="7" id="KW-0418">Kinase</keyword>
<sequence length="637" mass="71672">GYSIQFSRFPPVVVESLYASARLGARVCVMEPPCRRHLWRNGGVLAHALNRLLRIAKQDKASKLPNIKRVSTLPVMPPDTKKCNGAVPRVPPTSAPTETIAGPPPPPATTTPATTVAPGPVPLSMCNGTHSAQPHSTPAKRSIHDYYFGKTLGEGSFSTVWLVRDIHTKKDYALKQCDKAHIVRERKTESIKREKQVLNILSETGAPFCVKLYCTFQDPEKLFFVITYAKNGELLTHINRNKRLSVDCARFYAAELVVALEHLRRVNVIHRDLKPENILLDENMHVLVTDFGCAKIVHRPQSGTDSDDESARSRRNSFVGTAQYISPELLTDKNASFSSDLWALGCIIYQMLTGQPPFQSRSEYLIFQKIQKLEYEFPDNFDPTAEDLIRKLLVLNPTERLGASDEEGYQSIRSHPFFTNTPWNSLASTPPPTVFSDPTHRPAHNDNWVTSDMKPGLDNSQLSRILGLDQGQAPVAPPAPRPQAPPQQVARRKKSYVQDLTEAEIQRRLALQKAENKWHDVVEGNLIIKQGFIDKRKSTNVVKGVLSRKTRMLFLTLGPHLYYADPETGELKGEFGWTSELKVRARTFKTFYLYCNGLKGERTYSLQENESHALEWIDAIDEMHRAVFGKKAIITST</sequence>
<evidence type="ECO:0000256" key="5">
    <source>
        <dbReference type="ARBA" id="ARBA00022679"/>
    </source>
</evidence>
<dbReference type="SUPFAM" id="SSF50729">
    <property type="entry name" value="PH domain-like"/>
    <property type="match status" value="1"/>
</dbReference>
<dbReference type="PANTHER" id="PTHR24356:SF163">
    <property type="entry name" value="3-PHOSPHOINOSITIDE-DEPENDENT PROTEIN KINASE 1-RELATED"/>
    <property type="match status" value="1"/>
</dbReference>
<evidence type="ECO:0000256" key="6">
    <source>
        <dbReference type="ARBA" id="ARBA00022741"/>
    </source>
</evidence>
<keyword evidence="6 11" id="KW-0547">Nucleotide-binding</keyword>
<evidence type="ECO:0000256" key="8">
    <source>
        <dbReference type="ARBA" id="ARBA00022840"/>
    </source>
</evidence>